<evidence type="ECO:0000313" key="6">
    <source>
        <dbReference type="Proteomes" id="UP000285301"/>
    </source>
</evidence>
<dbReference type="InterPro" id="IPR051567">
    <property type="entry name" value="Unconventional_Myosin_ATPase"/>
</dbReference>
<evidence type="ECO:0000256" key="2">
    <source>
        <dbReference type="PROSITE-ProRule" id="PRU00192"/>
    </source>
</evidence>
<feature type="non-terminal residue" evidence="5">
    <location>
        <position position="1"/>
    </location>
</feature>
<dbReference type="Gene3D" id="2.30.29.30">
    <property type="entry name" value="Pleckstrin-homology domain (PH domain)/Phosphotyrosine-binding domain (PTB)"/>
    <property type="match status" value="1"/>
</dbReference>
<dbReference type="InterPro" id="IPR011993">
    <property type="entry name" value="PH-like_dom_sf"/>
</dbReference>
<feature type="compositionally biased region" description="Basic and acidic residues" evidence="3">
    <location>
        <begin position="230"/>
        <end position="247"/>
    </location>
</feature>
<feature type="compositionally biased region" description="Basic and acidic residues" evidence="3">
    <location>
        <begin position="257"/>
        <end position="291"/>
    </location>
</feature>
<dbReference type="Pfam" id="PF26570">
    <property type="entry name" value="MYO15"/>
    <property type="match status" value="1"/>
</dbReference>
<feature type="region of interest" description="Disordered" evidence="3">
    <location>
        <begin position="156"/>
        <end position="186"/>
    </location>
</feature>
<dbReference type="Gene3D" id="2.30.30.40">
    <property type="entry name" value="SH3 Domains"/>
    <property type="match status" value="1"/>
</dbReference>
<dbReference type="EMBL" id="NCKU01002752">
    <property type="protein sequence ID" value="RWS08858.1"/>
    <property type="molecule type" value="Genomic_DNA"/>
</dbReference>
<feature type="domain" description="SH3" evidence="4">
    <location>
        <begin position="793"/>
        <end position="857"/>
    </location>
</feature>
<dbReference type="STRING" id="1965070.A0A3S3PAY6"/>
<evidence type="ECO:0000256" key="1">
    <source>
        <dbReference type="ARBA" id="ARBA00022443"/>
    </source>
</evidence>
<name>A0A3S3PAY6_9ACAR</name>
<dbReference type="PANTHER" id="PTHR22692:SF26">
    <property type="entry name" value="SH3 DOMAIN-CONTAINING PROTEIN"/>
    <property type="match status" value="1"/>
</dbReference>
<dbReference type="OrthoDB" id="8182952at2759"/>
<feature type="region of interest" description="Disordered" evidence="3">
    <location>
        <begin position="230"/>
        <end position="291"/>
    </location>
</feature>
<proteinExistence type="predicted"/>
<keyword evidence="6" id="KW-1185">Reference proteome</keyword>
<reference evidence="5 6" key="1">
    <citation type="journal article" date="2018" name="Gigascience">
        <title>Genomes of trombidid mites reveal novel predicted allergens and laterally-transferred genes associated with secondary metabolism.</title>
        <authorList>
            <person name="Dong X."/>
            <person name="Chaisiri K."/>
            <person name="Xia D."/>
            <person name="Armstrong S.D."/>
            <person name="Fang Y."/>
            <person name="Donnelly M.J."/>
            <person name="Kadowaki T."/>
            <person name="McGarry J.W."/>
            <person name="Darby A.C."/>
            <person name="Makepeace B.L."/>
        </authorList>
    </citation>
    <scope>NUCLEOTIDE SEQUENCE [LARGE SCALE GENOMIC DNA]</scope>
    <source>
        <strain evidence="5">UoL-WK</strain>
    </source>
</reference>
<dbReference type="InterPro" id="IPR001452">
    <property type="entry name" value="SH3_domain"/>
</dbReference>
<organism evidence="5 6">
    <name type="scientific">Dinothrombium tinctorium</name>
    <dbReference type="NCBI Taxonomy" id="1965070"/>
    <lineage>
        <taxon>Eukaryota</taxon>
        <taxon>Metazoa</taxon>
        <taxon>Ecdysozoa</taxon>
        <taxon>Arthropoda</taxon>
        <taxon>Chelicerata</taxon>
        <taxon>Arachnida</taxon>
        <taxon>Acari</taxon>
        <taxon>Acariformes</taxon>
        <taxon>Trombidiformes</taxon>
        <taxon>Prostigmata</taxon>
        <taxon>Anystina</taxon>
        <taxon>Parasitengona</taxon>
        <taxon>Trombidioidea</taxon>
        <taxon>Trombidiidae</taxon>
        <taxon>Dinothrombium</taxon>
    </lineage>
</organism>
<feature type="region of interest" description="Disordered" evidence="3">
    <location>
        <begin position="404"/>
        <end position="427"/>
    </location>
</feature>
<evidence type="ECO:0000313" key="5">
    <source>
        <dbReference type="EMBL" id="RWS08858.1"/>
    </source>
</evidence>
<dbReference type="AlphaFoldDB" id="A0A3S3PAY6"/>
<feature type="compositionally biased region" description="Basic and acidic residues" evidence="3">
    <location>
        <begin position="411"/>
        <end position="422"/>
    </location>
</feature>
<evidence type="ECO:0000259" key="4">
    <source>
        <dbReference type="PROSITE" id="PS50002"/>
    </source>
</evidence>
<dbReference type="InterPro" id="IPR036028">
    <property type="entry name" value="SH3-like_dom_sf"/>
</dbReference>
<dbReference type="SUPFAM" id="SSF50044">
    <property type="entry name" value="SH3-domain"/>
    <property type="match status" value="1"/>
</dbReference>
<gene>
    <name evidence="5" type="ORF">B4U79_08301</name>
</gene>
<dbReference type="PROSITE" id="PS50002">
    <property type="entry name" value="SH3"/>
    <property type="match status" value="1"/>
</dbReference>
<keyword evidence="1 2" id="KW-0728">SH3 domain</keyword>
<comment type="caution">
    <text evidence="5">The sequence shown here is derived from an EMBL/GenBank/DDBJ whole genome shotgun (WGS) entry which is preliminary data.</text>
</comment>
<accession>A0A3S3PAY6</accession>
<dbReference type="InterPro" id="IPR059004">
    <property type="entry name" value="MYO15"/>
</dbReference>
<dbReference type="Pfam" id="PF07653">
    <property type="entry name" value="SH3_2"/>
    <property type="match status" value="1"/>
</dbReference>
<sequence length="967" mass="109158">VQQSTITFGTNNANENTNVAESYSFNGVQQANQNINANMPFTNIAGMTVPMVDTSQIIQQQLVHQQMIQRAFLASAVQQNLQIQQQLLQQNQALQQLLQTAVSPNSPPISNEHNAINNSPSLPILSPILEPLSLLQTIPLDSAAFASPSTNLLSTVSPSCAKTPDPANEKKNNTFSPNDSKTETNTKEVISILSGSKAKTVRIGKWRWPPPREGANSNSANSFLEFKMKKQQEKTDKNGDFDNKCDEQSSAQIVDAQKNEESRKEQKSHDRQKGEKVNRSFATHEKAKESIGKLRISSEMKAKLEQLTIDQSVRSKKDGREKLVRSMEDIREDGIKKLSEHRKALLEKQLMGSMKTLSEVGTRSSRDTIDFSVETETKVLQSNKQEMDRIDNFMKFSERFSVTRRSGSGSREIRERNDELGPHNRSGTVTSTVQAECGDHLSHSVVGTTLFDQMSVRNSLAYEESVSSSTSPMKMIRDPEPYNTKPIKRMSVPPPPPPTDHLQTNSVMNPGFQYSRQGPPSVAASSSYCASNTPIVVRRKEPPPSSVNFKVALDRLSLDRLEFMESSDFLNPIDAPPPTVVHKRDQQMLEAVKTKLFPPNSCYYLTYNKVNWRFRVRKEIFLPSEKIESPLMLHLVFCQIVKDVYSSNCIRLTREEKKKFQRQLQNYGITTENVNSSIHKLPVQRNIVEFAKEFPTYFCRLYPVSGGRNLPNVSLLGVSHSGIRLIQRERDVACDYLRVLDTLRFQDVAEVAIPRNCTLQLLLRTGGWLTLYTYKATHIRHLIERFIFDDNKAEAEFVKAVSDHVAVEPSLLNFSKGSIIRLVKNKNLHLAKGWLYGILESGESGIFPSEYVISLSKDEMIKLKHKMDEIKRSLKNGCGVQDGETRSVTHQTQQNLATRSPDMFEESSLWIESKVEQLDDSKSDVTHNSNLNDGKHSLLQFALFNFKEAIEKTKTARSMEQLSLLKA</sequence>
<dbReference type="SMART" id="SM00326">
    <property type="entry name" value="SH3"/>
    <property type="match status" value="1"/>
</dbReference>
<protein>
    <submittedName>
        <fullName evidence="5">Unconventional myosin-XV-like protein</fullName>
    </submittedName>
</protein>
<evidence type="ECO:0000256" key="3">
    <source>
        <dbReference type="SAM" id="MobiDB-lite"/>
    </source>
</evidence>
<dbReference type="PANTHER" id="PTHR22692">
    <property type="entry name" value="MYOSIN VII, XV"/>
    <property type="match status" value="1"/>
</dbReference>
<dbReference type="Proteomes" id="UP000285301">
    <property type="component" value="Unassembled WGS sequence"/>
</dbReference>